<sequence>MRYKFTAIAALIGLALCLYNSTGYDPHNMVFFMFSVPAWFVDLFIDVHEVSVMLMYVLTVATWALLGLIADTIVYRTSSRTRYRA</sequence>
<feature type="transmembrane region" description="Helical" evidence="1">
    <location>
        <begin position="53"/>
        <end position="75"/>
    </location>
</feature>
<proteinExistence type="predicted"/>
<evidence type="ECO:0000313" key="3">
    <source>
        <dbReference type="Proteomes" id="UP000183410"/>
    </source>
</evidence>
<accession>A0A1I2A121</accession>
<gene>
    <name evidence="2" type="ORF">SAMN04487969_102236</name>
</gene>
<dbReference type="Proteomes" id="UP000183410">
    <property type="component" value="Unassembled WGS sequence"/>
</dbReference>
<keyword evidence="1" id="KW-1133">Transmembrane helix</keyword>
<organism evidence="2 3">
    <name type="scientific">Paenibacillus algorifonticola</name>
    <dbReference type="NCBI Taxonomy" id="684063"/>
    <lineage>
        <taxon>Bacteria</taxon>
        <taxon>Bacillati</taxon>
        <taxon>Bacillota</taxon>
        <taxon>Bacilli</taxon>
        <taxon>Bacillales</taxon>
        <taxon>Paenibacillaceae</taxon>
        <taxon>Paenibacillus</taxon>
    </lineage>
</organism>
<dbReference type="EMBL" id="FONN01000002">
    <property type="protein sequence ID" value="SFE37794.1"/>
    <property type="molecule type" value="Genomic_DNA"/>
</dbReference>
<dbReference type="RefSeq" id="WP_046230008.1">
    <property type="nucleotide sequence ID" value="NZ_FONN01000002.1"/>
</dbReference>
<name>A0A1I2A121_9BACL</name>
<evidence type="ECO:0000256" key="1">
    <source>
        <dbReference type="SAM" id="Phobius"/>
    </source>
</evidence>
<dbReference type="OrthoDB" id="2622240at2"/>
<keyword evidence="3" id="KW-1185">Reference proteome</keyword>
<keyword evidence="1" id="KW-0812">Transmembrane</keyword>
<keyword evidence="1" id="KW-0472">Membrane</keyword>
<dbReference type="AlphaFoldDB" id="A0A1I2A121"/>
<protein>
    <submittedName>
        <fullName evidence="2">Uncharacterized protein</fullName>
    </submittedName>
</protein>
<evidence type="ECO:0000313" key="2">
    <source>
        <dbReference type="EMBL" id="SFE37794.1"/>
    </source>
</evidence>
<reference evidence="3" key="1">
    <citation type="submission" date="2016-10" db="EMBL/GenBank/DDBJ databases">
        <authorList>
            <person name="Varghese N."/>
            <person name="Submissions S."/>
        </authorList>
    </citation>
    <scope>NUCLEOTIDE SEQUENCE [LARGE SCALE GENOMIC DNA]</scope>
    <source>
        <strain evidence="3">CGMCC 1.10223</strain>
    </source>
</reference>